<protein>
    <submittedName>
        <fullName evidence="2">Granule-associated protein</fullName>
    </submittedName>
</protein>
<evidence type="ECO:0000313" key="3">
    <source>
        <dbReference type="Proteomes" id="UP000030302"/>
    </source>
</evidence>
<dbReference type="RefSeq" id="WP_038487966.1">
    <property type="nucleotide sequence ID" value="NZ_CP009962.1"/>
</dbReference>
<sequence>MSTVAEQFSAATKANFEANLASYADFTAKVFAGMEKLTDLNLSIAKASLKESTDITQKLFSAKDPQEFFSLSAALAQPNTERSVAYSRHFASIVSDTRAALIKVTEAQIAEARQKVIKFVDQVTENMPSGTESTFAFFKTAISNTNAGYEQLSKSATQAVEAIESNAAGVVDHLSQATTHGATRSVKK</sequence>
<dbReference type="InterPro" id="IPR010127">
    <property type="entry name" value="Phasin_subfam-1"/>
</dbReference>
<dbReference type="STRING" id="279058.LT85_1948"/>
<reference evidence="3" key="1">
    <citation type="journal article" date="2014" name="Soil Biol. Biochem.">
        <title>Structure and function of bacterial communities in ageing soils: Insights from the Mendocino ecological staircase.</title>
        <authorList>
            <person name="Uroz S."/>
            <person name="Tech J.J."/>
            <person name="Sawaya N.A."/>
            <person name="Frey-Klett P."/>
            <person name="Leveau J.H.J."/>
        </authorList>
    </citation>
    <scope>NUCLEOTIDE SEQUENCE [LARGE SCALE GENOMIC DNA]</scope>
    <source>
        <strain evidence="3">Cal35</strain>
    </source>
</reference>
<proteinExistence type="predicted"/>
<dbReference type="InterPro" id="IPR018968">
    <property type="entry name" value="Phasin"/>
</dbReference>
<dbReference type="NCBIfam" id="TIGR01841">
    <property type="entry name" value="phasin"/>
    <property type="match status" value="1"/>
</dbReference>
<dbReference type="EMBL" id="CP009962">
    <property type="protein sequence ID" value="AIY41106.1"/>
    <property type="molecule type" value="Genomic_DNA"/>
</dbReference>
<gene>
    <name evidence="2" type="ORF">LT85_1948</name>
</gene>
<dbReference type="KEGG" id="care:LT85_1948"/>
<dbReference type="Pfam" id="PF09361">
    <property type="entry name" value="Phasin_2"/>
    <property type="match status" value="1"/>
</dbReference>
<evidence type="ECO:0000313" key="2">
    <source>
        <dbReference type="EMBL" id="AIY41106.1"/>
    </source>
</evidence>
<dbReference type="Proteomes" id="UP000030302">
    <property type="component" value="Chromosome"/>
</dbReference>
<feature type="domain" description="Phasin" evidence="1">
    <location>
        <begin position="6"/>
        <end position="109"/>
    </location>
</feature>
<evidence type="ECO:0000259" key="1">
    <source>
        <dbReference type="Pfam" id="PF09361"/>
    </source>
</evidence>
<dbReference type="AlphaFoldDB" id="A0A0A1F993"/>
<keyword evidence="3" id="KW-1185">Reference proteome</keyword>
<organism evidence="2 3">
    <name type="scientific">Collimonas arenae</name>
    <dbReference type="NCBI Taxonomy" id="279058"/>
    <lineage>
        <taxon>Bacteria</taxon>
        <taxon>Pseudomonadati</taxon>
        <taxon>Pseudomonadota</taxon>
        <taxon>Betaproteobacteria</taxon>
        <taxon>Burkholderiales</taxon>
        <taxon>Oxalobacteraceae</taxon>
        <taxon>Collimonas</taxon>
    </lineage>
</organism>
<accession>A0A0A1F993</accession>
<dbReference type="OrthoDB" id="5298576at2"/>
<name>A0A0A1F993_9BURK</name>
<dbReference type="HOGENOM" id="CLU_112006_1_0_4"/>